<dbReference type="InterPro" id="IPR001362">
    <property type="entry name" value="Glyco_hydro_32"/>
</dbReference>
<keyword evidence="4 5" id="KW-0326">Glycosidase</keyword>
<dbReference type="Pfam" id="PF00251">
    <property type="entry name" value="Glyco_hydro_32N"/>
    <property type="match status" value="1"/>
</dbReference>
<feature type="domain" description="Glycosyl hydrolase family 32 N-terminal" evidence="6">
    <location>
        <begin position="86"/>
        <end position="367"/>
    </location>
</feature>
<dbReference type="CDD" id="cd08996">
    <property type="entry name" value="GH32_FFase"/>
    <property type="match status" value="1"/>
</dbReference>
<evidence type="ECO:0000256" key="3">
    <source>
        <dbReference type="ARBA" id="ARBA00022801"/>
    </source>
</evidence>
<evidence type="ECO:0000256" key="1">
    <source>
        <dbReference type="ARBA" id="ARBA00009902"/>
    </source>
</evidence>
<evidence type="ECO:0000256" key="5">
    <source>
        <dbReference type="RuleBase" id="RU362110"/>
    </source>
</evidence>
<dbReference type="PROSITE" id="PS51257">
    <property type="entry name" value="PROKAR_LIPOPROTEIN"/>
    <property type="match status" value="1"/>
</dbReference>
<evidence type="ECO:0000259" key="6">
    <source>
        <dbReference type="Pfam" id="PF00251"/>
    </source>
</evidence>
<evidence type="ECO:0000256" key="2">
    <source>
        <dbReference type="ARBA" id="ARBA00012758"/>
    </source>
</evidence>
<dbReference type="InterPro" id="IPR023296">
    <property type="entry name" value="Glyco_hydro_beta-prop_sf"/>
</dbReference>
<dbReference type="GO" id="GO:0005975">
    <property type="term" value="P:carbohydrate metabolic process"/>
    <property type="evidence" value="ECO:0007669"/>
    <property type="project" value="InterPro"/>
</dbReference>
<dbReference type="SUPFAM" id="SSF75005">
    <property type="entry name" value="Arabinanase/levansucrase/invertase"/>
    <property type="match status" value="1"/>
</dbReference>
<dbReference type="SMART" id="SM00640">
    <property type="entry name" value="Glyco_32"/>
    <property type="match status" value="1"/>
</dbReference>
<evidence type="ECO:0000259" key="7">
    <source>
        <dbReference type="Pfam" id="PF08244"/>
    </source>
</evidence>
<dbReference type="InterPro" id="IPR013320">
    <property type="entry name" value="ConA-like_dom_sf"/>
</dbReference>
<evidence type="ECO:0000256" key="4">
    <source>
        <dbReference type="ARBA" id="ARBA00023295"/>
    </source>
</evidence>
<dbReference type="PANTHER" id="PTHR43101">
    <property type="entry name" value="BETA-FRUCTOSIDASE"/>
    <property type="match status" value="1"/>
</dbReference>
<dbReference type="OrthoDB" id="9759709at2"/>
<dbReference type="SUPFAM" id="SSF49899">
    <property type="entry name" value="Concanavalin A-like lectins/glucanases"/>
    <property type="match status" value="1"/>
</dbReference>
<dbReference type="EMBL" id="PJEO01000027">
    <property type="protein sequence ID" value="PKQ45401.1"/>
    <property type="molecule type" value="Genomic_DNA"/>
</dbReference>
<dbReference type="Proteomes" id="UP000233435">
    <property type="component" value="Unassembled WGS sequence"/>
</dbReference>
<keyword evidence="3 5" id="KW-0378">Hydrolase</keyword>
<protein>
    <recommendedName>
        <fullName evidence="2">beta-fructofuranosidase</fullName>
        <ecNumber evidence="2">3.2.1.26</ecNumber>
    </recommendedName>
</protein>
<dbReference type="InterPro" id="IPR051214">
    <property type="entry name" value="GH32_Enzymes"/>
</dbReference>
<sequence>MKTTKLKKLFYSDFILVLLIIISGNNITQACYAQSKNEDYTSKVPRFIFDTILHNQELQLKNNPLILRFATSREKLKNDKYRPIYHFVNPEGKLNDPNGLCYWKGNWHLFYQAYPPEDPRQHWGHAISTDLVHWRDLPYAIYPNPEYQCFSGTTFVEKDRVIAMYHGTRAGNMVAISNDPLLLNWEKVTGKAVIPLNGPTDAPLPYTVFDPSIWKKDETYYSLSAGRSAKGPGGKWIRANHLFRSKDLAKWEYLHEFVKDDRFTLIGDDGACPYFWPIGDQHILAFFSHMSGGQYLLGEYDKQNDKFVATSHGKFNFGAAIPSGVHAPSAAPDGKDGVIIIFNMNPGKPTVGWNQIMTLPRKLTVIGKDTLGIEPAGNIESLRYNHKHLDSMELPANEEIIFKSINGNTMEIIAQIDVKDAPMIELNILRSPNKEEYTGISFFKERGFHQGRPYEVPRPANWKYKHQSMISLETSHSSILPDVLSRPPEIAPVLLNSEETLKLRIFIDKSVVEVFVNGKQCVAARVYPERNDSVGVSIRSQGKSSKLISLDAWQMKNIYEK</sequence>
<reference evidence="8 9" key="1">
    <citation type="submission" date="2017-12" db="EMBL/GenBank/DDBJ databases">
        <title>Confluentibacter flavum sp. nov., isolated from the saline lake.</title>
        <authorList>
            <person name="Yu L."/>
        </authorList>
    </citation>
    <scope>NUCLEOTIDE SEQUENCE [LARGE SCALE GENOMIC DNA]</scope>
    <source>
        <strain evidence="8 9">3B</strain>
    </source>
</reference>
<dbReference type="PANTHER" id="PTHR43101:SF1">
    <property type="entry name" value="BETA-FRUCTOSIDASE"/>
    <property type="match status" value="1"/>
</dbReference>
<comment type="caution">
    <text evidence="8">The sequence shown here is derived from an EMBL/GenBank/DDBJ whole genome shotgun (WGS) entry which is preliminary data.</text>
</comment>
<evidence type="ECO:0000313" key="8">
    <source>
        <dbReference type="EMBL" id="PKQ45401.1"/>
    </source>
</evidence>
<dbReference type="InterPro" id="IPR013148">
    <property type="entry name" value="Glyco_hydro_32_N"/>
</dbReference>
<gene>
    <name evidence="8" type="ORF">CSW08_08450</name>
</gene>
<name>A0A2N3HKE4_9FLAO</name>
<dbReference type="EC" id="3.2.1.26" evidence="2"/>
<dbReference type="AlphaFoldDB" id="A0A2N3HKE4"/>
<organism evidence="8 9">
    <name type="scientific">Confluentibacter flavum</name>
    <dbReference type="NCBI Taxonomy" id="1909700"/>
    <lineage>
        <taxon>Bacteria</taxon>
        <taxon>Pseudomonadati</taxon>
        <taxon>Bacteroidota</taxon>
        <taxon>Flavobacteriia</taxon>
        <taxon>Flavobacteriales</taxon>
        <taxon>Flavobacteriaceae</taxon>
        <taxon>Confluentibacter</taxon>
    </lineage>
</organism>
<comment type="similarity">
    <text evidence="1 5">Belongs to the glycosyl hydrolase 32 family.</text>
</comment>
<accession>A0A2N3HKE4</accession>
<dbReference type="InterPro" id="IPR013189">
    <property type="entry name" value="Glyco_hydro_32_C"/>
</dbReference>
<dbReference type="Gene3D" id="2.60.120.560">
    <property type="entry name" value="Exo-inulinase, domain 1"/>
    <property type="match status" value="1"/>
</dbReference>
<dbReference type="GO" id="GO:0004564">
    <property type="term" value="F:beta-fructofuranosidase activity"/>
    <property type="evidence" value="ECO:0007669"/>
    <property type="project" value="UniProtKB-EC"/>
</dbReference>
<proteinExistence type="inferred from homology"/>
<dbReference type="Pfam" id="PF08244">
    <property type="entry name" value="Glyco_hydro_32C"/>
    <property type="match status" value="1"/>
</dbReference>
<feature type="domain" description="Glycosyl hydrolase family 32 C-terminal" evidence="7">
    <location>
        <begin position="379"/>
        <end position="554"/>
    </location>
</feature>
<keyword evidence="9" id="KW-1185">Reference proteome</keyword>
<evidence type="ECO:0000313" key="9">
    <source>
        <dbReference type="Proteomes" id="UP000233435"/>
    </source>
</evidence>
<dbReference type="Gene3D" id="2.115.10.20">
    <property type="entry name" value="Glycosyl hydrolase domain, family 43"/>
    <property type="match status" value="1"/>
</dbReference>